<accession>A0A0L0GFT8</accession>
<keyword evidence="1" id="KW-0863">Zinc-finger</keyword>
<dbReference type="SUPFAM" id="SSF57667">
    <property type="entry name" value="beta-beta-alpha zinc fingers"/>
    <property type="match status" value="1"/>
</dbReference>
<sequence length="177" mass="19992">MMEKGWVTDVLQRGWVKNKGWVANRAWVTISGSDIADYAAVHVCAWPECGRAFGSEEEYKIHHLLAHHGDAAYQCPICRTDLPHSNALNAHWELHHKDTRHCVCPVPECTKVLVEDETAIIHVLDHADPKGSQRQEYRQMRDQFISSGIAVAFMAYYTGLYNPVACISIMLTYTPGI</sequence>
<proteinExistence type="predicted"/>
<dbReference type="AlphaFoldDB" id="A0A0L0GFT8"/>
<dbReference type="Gene3D" id="3.30.160.60">
    <property type="entry name" value="Classic Zinc Finger"/>
    <property type="match status" value="1"/>
</dbReference>
<keyword evidence="5" id="KW-1185">Reference proteome</keyword>
<keyword evidence="2" id="KW-1133">Transmembrane helix</keyword>
<evidence type="ECO:0000259" key="3">
    <source>
        <dbReference type="PROSITE" id="PS50157"/>
    </source>
</evidence>
<evidence type="ECO:0000256" key="1">
    <source>
        <dbReference type="PROSITE-ProRule" id="PRU00042"/>
    </source>
</evidence>
<feature type="transmembrane region" description="Helical" evidence="2">
    <location>
        <begin position="144"/>
        <end position="171"/>
    </location>
</feature>
<evidence type="ECO:0000256" key="2">
    <source>
        <dbReference type="SAM" id="Phobius"/>
    </source>
</evidence>
<organism evidence="4 5">
    <name type="scientific">Sphaeroforma arctica JP610</name>
    <dbReference type="NCBI Taxonomy" id="667725"/>
    <lineage>
        <taxon>Eukaryota</taxon>
        <taxon>Ichthyosporea</taxon>
        <taxon>Ichthyophonida</taxon>
        <taxon>Sphaeroforma</taxon>
    </lineage>
</organism>
<feature type="domain" description="C2H2-type" evidence="3">
    <location>
        <begin position="42"/>
        <end position="72"/>
    </location>
</feature>
<gene>
    <name evidence="4" type="ORF">SARC_00725</name>
</gene>
<dbReference type="InterPro" id="IPR036236">
    <property type="entry name" value="Znf_C2H2_sf"/>
</dbReference>
<dbReference type="GO" id="GO:0008270">
    <property type="term" value="F:zinc ion binding"/>
    <property type="evidence" value="ECO:0007669"/>
    <property type="project" value="UniProtKB-KW"/>
</dbReference>
<keyword evidence="2" id="KW-0472">Membrane</keyword>
<protein>
    <recommendedName>
        <fullName evidence="3">C2H2-type domain-containing protein</fullName>
    </recommendedName>
</protein>
<evidence type="ECO:0000313" key="5">
    <source>
        <dbReference type="Proteomes" id="UP000054560"/>
    </source>
</evidence>
<dbReference type="RefSeq" id="XP_014161045.1">
    <property type="nucleotide sequence ID" value="XM_014305570.1"/>
</dbReference>
<evidence type="ECO:0000313" key="4">
    <source>
        <dbReference type="EMBL" id="KNC87143.1"/>
    </source>
</evidence>
<dbReference type="STRING" id="667725.A0A0L0GFT8"/>
<dbReference type="InterPro" id="IPR013087">
    <property type="entry name" value="Znf_C2H2_type"/>
</dbReference>
<dbReference type="Proteomes" id="UP000054560">
    <property type="component" value="Unassembled WGS sequence"/>
</dbReference>
<reference evidence="4 5" key="1">
    <citation type="submission" date="2011-02" db="EMBL/GenBank/DDBJ databases">
        <title>The Genome Sequence of Sphaeroforma arctica JP610.</title>
        <authorList>
            <consortium name="The Broad Institute Genome Sequencing Platform"/>
            <person name="Russ C."/>
            <person name="Cuomo C."/>
            <person name="Young S.K."/>
            <person name="Zeng Q."/>
            <person name="Gargeya S."/>
            <person name="Alvarado L."/>
            <person name="Berlin A."/>
            <person name="Chapman S.B."/>
            <person name="Chen Z."/>
            <person name="Freedman E."/>
            <person name="Gellesch M."/>
            <person name="Goldberg J."/>
            <person name="Griggs A."/>
            <person name="Gujja S."/>
            <person name="Heilman E."/>
            <person name="Heiman D."/>
            <person name="Howarth C."/>
            <person name="Mehta T."/>
            <person name="Neiman D."/>
            <person name="Pearson M."/>
            <person name="Roberts A."/>
            <person name="Saif S."/>
            <person name="Shea T."/>
            <person name="Shenoy N."/>
            <person name="Sisk P."/>
            <person name="Stolte C."/>
            <person name="Sykes S."/>
            <person name="White J."/>
            <person name="Yandava C."/>
            <person name="Burger G."/>
            <person name="Gray M.W."/>
            <person name="Holland P.W.H."/>
            <person name="King N."/>
            <person name="Lang F.B.F."/>
            <person name="Roger A.J."/>
            <person name="Ruiz-Trillo I."/>
            <person name="Haas B."/>
            <person name="Nusbaum C."/>
            <person name="Birren B."/>
        </authorList>
    </citation>
    <scope>NUCLEOTIDE SEQUENCE [LARGE SCALE GENOMIC DNA]</scope>
    <source>
        <strain evidence="4 5">JP610</strain>
    </source>
</reference>
<keyword evidence="1" id="KW-0479">Metal-binding</keyword>
<name>A0A0L0GFT8_9EUKA</name>
<dbReference type="PROSITE" id="PS00028">
    <property type="entry name" value="ZINC_FINGER_C2H2_1"/>
    <property type="match status" value="2"/>
</dbReference>
<dbReference type="SMART" id="SM00355">
    <property type="entry name" value="ZnF_C2H2"/>
    <property type="match status" value="3"/>
</dbReference>
<dbReference type="GeneID" id="25901229"/>
<keyword evidence="2" id="KW-0812">Transmembrane</keyword>
<dbReference type="EMBL" id="KQ241621">
    <property type="protein sequence ID" value="KNC87143.1"/>
    <property type="molecule type" value="Genomic_DNA"/>
</dbReference>
<dbReference type="PROSITE" id="PS50157">
    <property type="entry name" value="ZINC_FINGER_C2H2_2"/>
    <property type="match status" value="1"/>
</dbReference>
<keyword evidence="1" id="KW-0862">Zinc</keyword>